<dbReference type="CDD" id="cd04773">
    <property type="entry name" value="HTH_TioE_rpt2"/>
    <property type="match status" value="1"/>
</dbReference>
<feature type="domain" description="HTH merR-type" evidence="3">
    <location>
        <begin position="267"/>
        <end position="333"/>
    </location>
</feature>
<dbReference type="PANTHER" id="PTHR30204:SF93">
    <property type="entry name" value="HTH MERR-TYPE DOMAIN-CONTAINING PROTEIN"/>
    <property type="match status" value="1"/>
</dbReference>
<name>A0ABN3R102_9ACTN</name>
<dbReference type="Gene3D" id="1.10.1660.10">
    <property type="match status" value="2"/>
</dbReference>
<dbReference type="PROSITE" id="PS50937">
    <property type="entry name" value="HTH_MERR_2"/>
    <property type="match status" value="2"/>
</dbReference>
<dbReference type="InterPro" id="IPR000551">
    <property type="entry name" value="MerR-type_HTH_dom"/>
</dbReference>
<dbReference type="EMBL" id="BAAATD010000037">
    <property type="protein sequence ID" value="GAA2640473.1"/>
    <property type="molecule type" value="Genomic_DNA"/>
</dbReference>
<gene>
    <name evidence="4" type="ORF">GCM10010411_95880</name>
</gene>
<proteinExistence type="predicted"/>
<evidence type="ECO:0000259" key="3">
    <source>
        <dbReference type="PROSITE" id="PS50937"/>
    </source>
</evidence>
<dbReference type="Proteomes" id="UP001501509">
    <property type="component" value="Unassembled WGS sequence"/>
</dbReference>
<evidence type="ECO:0000256" key="1">
    <source>
        <dbReference type="ARBA" id="ARBA00023125"/>
    </source>
</evidence>
<protein>
    <recommendedName>
        <fullName evidence="3">HTH merR-type domain-containing protein</fullName>
    </recommendedName>
</protein>
<dbReference type="InterPro" id="IPR009061">
    <property type="entry name" value="DNA-bd_dom_put_sf"/>
</dbReference>
<feature type="domain" description="HTH merR-type" evidence="3">
    <location>
        <begin position="8"/>
        <end position="41"/>
    </location>
</feature>
<organism evidence="4 5">
    <name type="scientific">Actinomadura fulvescens</name>
    <dbReference type="NCBI Taxonomy" id="46160"/>
    <lineage>
        <taxon>Bacteria</taxon>
        <taxon>Bacillati</taxon>
        <taxon>Actinomycetota</taxon>
        <taxon>Actinomycetes</taxon>
        <taxon>Streptosporangiales</taxon>
        <taxon>Thermomonosporaceae</taxon>
        <taxon>Actinomadura</taxon>
    </lineage>
</organism>
<keyword evidence="5" id="KW-1185">Reference proteome</keyword>
<evidence type="ECO:0000313" key="4">
    <source>
        <dbReference type="EMBL" id="GAA2640473.1"/>
    </source>
</evidence>
<evidence type="ECO:0000256" key="2">
    <source>
        <dbReference type="SAM" id="MobiDB-lite"/>
    </source>
</evidence>
<dbReference type="Pfam" id="PF00376">
    <property type="entry name" value="MerR"/>
    <property type="match status" value="1"/>
</dbReference>
<accession>A0ABN3R102</accession>
<comment type="caution">
    <text evidence="4">The sequence shown here is derived from an EMBL/GenBank/DDBJ whole genome shotgun (WGS) entry which is preliminary data.</text>
</comment>
<dbReference type="Pfam" id="PF13411">
    <property type="entry name" value="MerR_1"/>
    <property type="match status" value="1"/>
</dbReference>
<dbReference type="InterPro" id="IPR047057">
    <property type="entry name" value="MerR_fam"/>
</dbReference>
<dbReference type="SMART" id="SM00422">
    <property type="entry name" value="HTH_MERR"/>
    <property type="match status" value="2"/>
</dbReference>
<dbReference type="SUPFAM" id="SSF46955">
    <property type="entry name" value="Putative DNA-binding domain"/>
    <property type="match status" value="2"/>
</dbReference>
<evidence type="ECO:0000313" key="5">
    <source>
        <dbReference type="Proteomes" id="UP001501509"/>
    </source>
</evidence>
<reference evidence="4 5" key="1">
    <citation type="journal article" date="2019" name="Int. J. Syst. Evol. Microbiol.">
        <title>The Global Catalogue of Microorganisms (GCM) 10K type strain sequencing project: providing services to taxonomists for standard genome sequencing and annotation.</title>
        <authorList>
            <consortium name="The Broad Institute Genomics Platform"/>
            <consortium name="The Broad Institute Genome Sequencing Center for Infectious Disease"/>
            <person name="Wu L."/>
            <person name="Ma J."/>
        </authorList>
    </citation>
    <scope>NUCLEOTIDE SEQUENCE [LARGE SCALE GENOMIC DNA]</scope>
    <source>
        <strain evidence="4 5">JCM 6833</strain>
    </source>
</reference>
<feature type="compositionally biased region" description="Basic and acidic residues" evidence="2">
    <location>
        <begin position="182"/>
        <end position="216"/>
    </location>
</feature>
<keyword evidence="1" id="KW-0238">DNA-binding</keyword>
<sequence length="375" mass="40697">MRLRPIDLAREHGLSAQAVRNYEEAGILPPAERSPHGYRIYAPRHAAALRTFMTLIPAHGHATAAAIMRAVNGGAVEEALRLVDESHAQLADDRRTLEAVERALRDLVPPPEPEPPHDLTPPRQLAPPHGPESPHSPVRSSSLAPPHDPDSPARSPVPPPHDLTPHTPRSTREPGPPRTPAPHRDLASPHRPRPEAQRGPTPHRDVASPHDPRPEALRGSGPPRTPPRVLASSYDTGSSHNLKAPQHGLKPSRHLAPPAPSADMTFIGPLARRLGIRPATLRKWERAGVVVPQRDARTGYRVYTSADVRDAQLAHQLRRGGHGLEQIARVLEQVRAAGGPEPLQATLKEWRDRLTARGLAMLAGAGALDAYLDTP</sequence>
<dbReference type="PANTHER" id="PTHR30204">
    <property type="entry name" value="REDOX-CYCLING DRUG-SENSING TRANSCRIPTIONAL ACTIVATOR SOXR"/>
    <property type="match status" value="1"/>
</dbReference>
<feature type="region of interest" description="Disordered" evidence="2">
    <location>
        <begin position="107"/>
        <end position="261"/>
    </location>
</feature>